<dbReference type="EMBL" id="JAJAGO010000014">
    <property type="protein sequence ID" value="MCT2593507.1"/>
    <property type="molecule type" value="Genomic_DNA"/>
</dbReference>
<proteinExistence type="predicted"/>
<keyword evidence="2" id="KW-0812">Transmembrane</keyword>
<sequence length="381" mass="39964">MPRPQPGEPEVMGAEELSGEGPPRPRRRGRTLAVVAILVVLAAGGATVGFGGERETESRRSDLPPATAVVTRTDLAQQESVPGTLGYGDAKPLPGGAAGTVTWLPRPGATISIGEPVLNVDGRKVPLLYGGTPLFRELKPGVEGPDVRQLESSLSRLGYVGFTVDDEYTFKTAQALKRWQKHLGLKETGTLDAGDAVVARGKVRVVSLEAQPGQTLQPGATVMQYTGTERQISIDLDTKKQKLVHKNDKVTVTLPDAARVTGTITSVGTVATREGSGDDQGDGDSKSVIKVTVGVDRKDRDRLGTYDGAPVDVGITSVAKKGVLTVPISALLALAEGGYGVEVVDNDRPRVVAVKTGLFARGRVEITGEGLEQGDKVGVPK</sequence>
<dbReference type="Gene3D" id="1.10.101.10">
    <property type="entry name" value="PGBD-like superfamily/PGBD"/>
    <property type="match status" value="1"/>
</dbReference>
<dbReference type="Proteomes" id="UP001156389">
    <property type="component" value="Unassembled WGS sequence"/>
</dbReference>
<evidence type="ECO:0000256" key="1">
    <source>
        <dbReference type="SAM" id="MobiDB-lite"/>
    </source>
</evidence>
<keyword evidence="2" id="KW-1133">Transmembrane helix</keyword>
<protein>
    <submittedName>
        <fullName evidence="4">Peptidoglycan-binding protein</fullName>
    </submittedName>
</protein>
<keyword evidence="2" id="KW-0472">Membrane</keyword>
<name>A0ABT2K009_9ACTN</name>
<dbReference type="PANTHER" id="PTHR30469">
    <property type="entry name" value="MULTIDRUG RESISTANCE PROTEIN MDTA"/>
    <property type="match status" value="1"/>
</dbReference>
<dbReference type="Pfam" id="PF01471">
    <property type="entry name" value="PG_binding_1"/>
    <property type="match status" value="1"/>
</dbReference>
<evidence type="ECO:0000259" key="3">
    <source>
        <dbReference type="Pfam" id="PF01471"/>
    </source>
</evidence>
<dbReference type="SUPFAM" id="SSF47090">
    <property type="entry name" value="PGBD-like"/>
    <property type="match status" value="1"/>
</dbReference>
<dbReference type="InterPro" id="IPR002477">
    <property type="entry name" value="Peptidoglycan-bd-like"/>
</dbReference>
<evidence type="ECO:0000313" key="5">
    <source>
        <dbReference type="Proteomes" id="UP001156389"/>
    </source>
</evidence>
<comment type="caution">
    <text evidence="4">The sequence shown here is derived from an EMBL/GenBank/DDBJ whole genome shotgun (WGS) entry which is preliminary data.</text>
</comment>
<dbReference type="RefSeq" id="WP_260220882.1">
    <property type="nucleotide sequence ID" value="NZ_JAJAGO010000014.1"/>
</dbReference>
<evidence type="ECO:0000313" key="4">
    <source>
        <dbReference type="EMBL" id="MCT2593507.1"/>
    </source>
</evidence>
<feature type="transmembrane region" description="Helical" evidence="2">
    <location>
        <begin position="32"/>
        <end position="52"/>
    </location>
</feature>
<evidence type="ECO:0000256" key="2">
    <source>
        <dbReference type="SAM" id="Phobius"/>
    </source>
</evidence>
<keyword evidence="5" id="KW-1185">Reference proteome</keyword>
<dbReference type="InterPro" id="IPR036365">
    <property type="entry name" value="PGBD-like_sf"/>
</dbReference>
<organism evidence="4 5">
    <name type="scientific">Streptomyces gossypii</name>
    <dbReference type="NCBI Taxonomy" id="2883101"/>
    <lineage>
        <taxon>Bacteria</taxon>
        <taxon>Bacillati</taxon>
        <taxon>Actinomycetota</taxon>
        <taxon>Actinomycetes</taxon>
        <taxon>Kitasatosporales</taxon>
        <taxon>Streptomycetaceae</taxon>
        <taxon>Streptomyces</taxon>
    </lineage>
</organism>
<dbReference type="InterPro" id="IPR036366">
    <property type="entry name" value="PGBDSf"/>
</dbReference>
<feature type="domain" description="Peptidoglycan binding-like" evidence="3">
    <location>
        <begin position="144"/>
        <end position="193"/>
    </location>
</feature>
<gene>
    <name evidence="4" type="ORF">LHJ74_26995</name>
</gene>
<accession>A0ABT2K009</accession>
<feature type="region of interest" description="Disordered" evidence="1">
    <location>
        <begin position="1"/>
        <end position="28"/>
    </location>
</feature>
<reference evidence="4 5" key="1">
    <citation type="submission" date="2021-10" db="EMBL/GenBank/DDBJ databases">
        <title>Streptomyces gossypii sp. nov., isolated from soil collected from cotton field.</title>
        <authorList>
            <person name="Ge X."/>
            <person name="Chen X."/>
            <person name="Liu W."/>
        </authorList>
    </citation>
    <scope>NUCLEOTIDE SEQUENCE [LARGE SCALE GENOMIC DNA]</scope>
    <source>
        <strain evidence="4 5">N2-109</strain>
    </source>
</reference>
<dbReference type="Gene3D" id="2.40.420.20">
    <property type="match status" value="1"/>
</dbReference>